<comment type="caution">
    <text evidence="2">The sequence shown here is derived from an EMBL/GenBank/DDBJ whole genome shotgun (WGS) entry which is preliminary data.</text>
</comment>
<reference evidence="2 3" key="1">
    <citation type="journal article" date="2017" name="Int. J. Syst. Evol. Microbiol.">
        <title>Bacillus notoginsengisoli sp. nov., a novel bacterium isolated from the rhizosphere of Panax notoginseng.</title>
        <authorList>
            <person name="Zhang M.Y."/>
            <person name="Cheng J."/>
            <person name="Cai Y."/>
            <person name="Zhang T.Y."/>
            <person name="Wu Y.Y."/>
            <person name="Manikprabhu D."/>
            <person name="Li W.J."/>
            <person name="Zhang Y.X."/>
        </authorList>
    </citation>
    <scope>NUCLEOTIDE SEQUENCE [LARGE SCALE GENOMIC DNA]</scope>
    <source>
        <strain evidence="2 3">JCM 30743</strain>
    </source>
</reference>
<evidence type="ECO:0000256" key="1">
    <source>
        <dbReference type="SAM" id="MobiDB-lite"/>
    </source>
</evidence>
<protein>
    <submittedName>
        <fullName evidence="2">Uncharacterized protein</fullName>
    </submittedName>
</protein>
<evidence type="ECO:0000313" key="2">
    <source>
        <dbReference type="EMBL" id="RHW43478.1"/>
    </source>
</evidence>
<dbReference type="AlphaFoldDB" id="A0A417Z0M1"/>
<feature type="compositionally biased region" description="Basic and acidic residues" evidence="1">
    <location>
        <begin position="63"/>
        <end position="73"/>
    </location>
</feature>
<feature type="region of interest" description="Disordered" evidence="1">
    <location>
        <begin position="47"/>
        <end position="73"/>
    </location>
</feature>
<name>A0A417Z0M1_9BACI</name>
<proteinExistence type="predicted"/>
<sequence length="73" mass="8628">MGVYRTVSRKVEDVFVKILAGKQDSQLVKEKVARYRAEYDEKLKVKKAGKDRENAEQKLLFQQRKEEQERGIN</sequence>
<keyword evidence="3" id="KW-1185">Reference proteome</keyword>
<organism evidence="2 3">
    <name type="scientific">Neobacillus notoginsengisoli</name>
    <dbReference type="NCBI Taxonomy" id="1578198"/>
    <lineage>
        <taxon>Bacteria</taxon>
        <taxon>Bacillati</taxon>
        <taxon>Bacillota</taxon>
        <taxon>Bacilli</taxon>
        <taxon>Bacillales</taxon>
        <taxon>Bacillaceae</taxon>
        <taxon>Neobacillus</taxon>
    </lineage>
</organism>
<accession>A0A417Z0M1</accession>
<dbReference type="EMBL" id="QWEG01000001">
    <property type="protein sequence ID" value="RHW43478.1"/>
    <property type="molecule type" value="Genomic_DNA"/>
</dbReference>
<dbReference type="OrthoDB" id="2943553at2"/>
<dbReference type="RefSeq" id="WP_118919086.1">
    <property type="nucleotide sequence ID" value="NZ_QWEG01000001.1"/>
</dbReference>
<feature type="compositionally biased region" description="Basic and acidic residues" evidence="1">
    <location>
        <begin position="47"/>
        <end position="56"/>
    </location>
</feature>
<dbReference type="Proteomes" id="UP000284416">
    <property type="component" value="Unassembled WGS sequence"/>
</dbReference>
<gene>
    <name evidence="2" type="ORF">D1B31_02130</name>
</gene>
<evidence type="ECO:0000313" key="3">
    <source>
        <dbReference type="Proteomes" id="UP000284416"/>
    </source>
</evidence>